<comment type="function">
    <text evidence="9 10">Fluoride-specific ion channel. Important for reducing fluoride concentration in the cell, thus reducing its toxicity.</text>
</comment>
<evidence type="ECO:0000313" key="11">
    <source>
        <dbReference type="EMBL" id="MBD8078401.1"/>
    </source>
</evidence>
<keyword evidence="10" id="KW-0479">Metal-binding</keyword>
<dbReference type="EMBL" id="JACYHB010000003">
    <property type="protein sequence ID" value="MBD8078401.1"/>
    <property type="molecule type" value="Genomic_DNA"/>
</dbReference>
<keyword evidence="10" id="KW-0813">Transport</keyword>
<dbReference type="AlphaFoldDB" id="A0A927G7L6"/>
<feature type="binding site" evidence="10">
    <location>
        <position position="91"/>
    </location>
    <ligand>
        <name>Na(+)</name>
        <dbReference type="ChEBI" id="CHEBI:29101"/>
        <note>structural</note>
    </ligand>
</feature>
<comment type="activity regulation">
    <text evidence="10">Na(+) is not transported, but it plays an essential structural role and its presence is essential for fluoride channel function.</text>
</comment>
<comment type="similarity">
    <text evidence="7 10">Belongs to the fluoride channel Fluc/FEX (TC 1.A.43) family.</text>
</comment>
<evidence type="ECO:0000256" key="8">
    <source>
        <dbReference type="ARBA" id="ARBA00035585"/>
    </source>
</evidence>
<dbReference type="Proteomes" id="UP000610846">
    <property type="component" value="Unassembled WGS sequence"/>
</dbReference>
<evidence type="ECO:0000256" key="9">
    <source>
        <dbReference type="ARBA" id="ARBA00049940"/>
    </source>
</evidence>
<keyword evidence="2 10" id="KW-1003">Cell membrane</keyword>
<evidence type="ECO:0000256" key="2">
    <source>
        <dbReference type="ARBA" id="ARBA00022475"/>
    </source>
</evidence>
<feature type="transmembrane region" description="Helical" evidence="10">
    <location>
        <begin position="52"/>
        <end position="69"/>
    </location>
</feature>
<comment type="catalytic activity">
    <reaction evidence="8">
        <text>fluoride(in) = fluoride(out)</text>
        <dbReference type="Rhea" id="RHEA:76159"/>
        <dbReference type="ChEBI" id="CHEBI:17051"/>
    </reaction>
    <physiologicalReaction direction="left-to-right" evidence="8">
        <dbReference type="Rhea" id="RHEA:76160"/>
    </physiologicalReaction>
</comment>
<proteinExistence type="inferred from homology"/>
<organism evidence="11 12">
    <name type="scientific">Cellulosimicrobium arenosum</name>
    <dbReference type="NCBI Taxonomy" id="2708133"/>
    <lineage>
        <taxon>Bacteria</taxon>
        <taxon>Bacillati</taxon>
        <taxon>Actinomycetota</taxon>
        <taxon>Actinomycetes</taxon>
        <taxon>Micrococcales</taxon>
        <taxon>Promicromonosporaceae</taxon>
        <taxon>Cellulosimicrobium</taxon>
    </lineage>
</organism>
<keyword evidence="10" id="KW-0915">Sodium</keyword>
<evidence type="ECO:0000256" key="6">
    <source>
        <dbReference type="ARBA" id="ARBA00023303"/>
    </source>
</evidence>
<evidence type="ECO:0000256" key="4">
    <source>
        <dbReference type="ARBA" id="ARBA00022989"/>
    </source>
</evidence>
<keyword evidence="10" id="KW-0406">Ion transport</keyword>
<feature type="binding site" evidence="10">
    <location>
        <position position="94"/>
    </location>
    <ligand>
        <name>Na(+)</name>
        <dbReference type="ChEBI" id="CHEBI:29101"/>
        <note>structural</note>
    </ligand>
</feature>
<keyword evidence="5 10" id="KW-0472">Membrane</keyword>
<comment type="caution">
    <text evidence="11">The sequence shown here is derived from an EMBL/GenBank/DDBJ whole genome shotgun (WGS) entry which is preliminary data.</text>
</comment>
<evidence type="ECO:0000256" key="1">
    <source>
        <dbReference type="ARBA" id="ARBA00004651"/>
    </source>
</evidence>
<feature type="transmembrane region" description="Helical" evidence="10">
    <location>
        <begin position="116"/>
        <end position="139"/>
    </location>
</feature>
<dbReference type="GO" id="GO:0046872">
    <property type="term" value="F:metal ion binding"/>
    <property type="evidence" value="ECO:0007669"/>
    <property type="project" value="UniProtKB-KW"/>
</dbReference>
<name>A0A927G7L6_9MICO</name>
<dbReference type="GO" id="GO:0062054">
    <property type="term" value="F:fluoride channel activity"/>
    <property type="evidence" value="ECO:0007669"/>
    <property type="project" value="UniProtKB-UniRule"/>
</dbReference>
<dbReference type="PANTHER" id="PTHR28259">
    <property type="entry name" value="FLUORIDE EXPORT PROTEIN 1-RELATED"/>
    <property type="match status" value="1"/>
</dbReference>
<accession>A0A927G7L6</accession>
<dbReference type="HAMAP" id="MF_00454">
    <property type="entry name" value="FluC"/>
    <property type="match status" value="1"/>
</dbReference>
<reference evidence="11" key="2">
    <citation type="submission" date="2020-09" db="EMBL/GenBank/DDBJ databases">
        <authorList>
            <person name="Yu Y."/>
        </authorList>
    </citation>
    <scope>NUCLEOTIDE SEQUENCE</scope>
    <source>
        <strain evidence="11">KCTC 49039</strain>
    </source>
</reference>
<evidence type="ECO:0000313" key="12">
    <source>
        <dbReference type="Proteomes" id="UP000610846"/>
    </source>
</evidence>
<evidence type="ECO:0000256" key="7">
    <source>
        <dbReference type="ARBA" id="ARBA00035120"/>
    </source>
</evidence>
<keyword evidence="4 10" id="KW-1133">Transmembrane helix</keyword>
<dbReference type="RefSeq" id="WP_191827992.1">
    <property type="nucleotide sequence ID" value="NZ_JACYHB010000003.1"/>
</dbReference>
<evidence type="ECO:0000256" key="3">
    <source>
        <dbReference type="ARBA" id="ARBA00022692"/>
    </source>
</evidence>
<evidence type="ECO:0000256" key="5">
    <source>
        <dbReference type="ARBA" id="ARBA00023136"/>
    </source>
</evidence>
<keyword evidence="6 10" id="KW-0407">Ion channel</keyword>
<sequence>MGALNPATRRRPSLVALAGLVALGGAVGATVRALLEHVLAPVPGSWPWTTFAINVVGSFALGALLETLVRSGPDSGWRRGVRLGCGTGVLGGFTTYSTFVVEAERLLTGGHAPLGVAYALVSVVVGIGAACAGIALAAARARRRRAGVRPEGAGA</sequence>
<comment type="subcellular location">
    <subcellularLocation>
        <location evidence="1 10">Cell membrane</location>
        <topology evidence="1 10">Multi-pass membrane protein</topology>
    </subcellularLocation>
</comment>
<protein>
    <recommendedName>
        <fullName evidence="10">Fluoride-specific ion channel FluC</fullName>
    </recommendedName>
</protein>
<gene>
    <name evidence="10" type="primary">fluC</name>
    <name evidence="10" type="synonym">crcB</name>
    <name evidence="11" type="ORF">IF651_04930</name>
</gene>
<feature type="transmembrane region" description="Helical" evidence="10">
    <location>
        <begin position="81"/>
        <end position="101"/>
    </location>
</feature>
<dbReference type="Pfam" id="PF02537">
    <property type="entry name" value="CRCB"/>
    <property type="match status" value="1"/>
</dbReference>
<dbReference type="GO" id="GO:0005886">
    <property type="term" value="C:plasma membrane"/>
    <property type="evidence" value="ECO:0007669"/>
    <property type="project" value="UniProtKB-SubCell"/>
</dbReference>
<dbReference type="PANTHER" id="PTHR28259:SF1">
    <property type="entry name" value="FLUORIDE EXPORT PROTEIN 1-RELATED"/>
    <property type="match status" value="1"/>
</dbReference>
<evidence type="ECO:0000256" key="10">
    <source>
        <dbReference type="HAMAP-Rule" id="MF_00454"/>
    </source>
</evidence>
<reference evidence="11" key="1">
    <citation type="journal article" date="2018" name="Curr. Microbiol.">
        <title>Cellulosimicrobium arenosum sp. nov., Isolated from Marine Sediment Sand.</title>
        <authorList>
            <person name="Oh M."/>
            <person name="Kim J.H."/>
            <person name="Yoon J.H."/>
            <person name="Schumann P."/>
            <person name="Kim W."/>
        </authorList>
    </citation>
    <scope>NUCLEOTIDE SEQUENCE</scope>
    <source>
        <strain evidence="11">KCTC 49039</strain>
    </source>
</reference>
<keyword evidence="12" id="KW-1185">Reference proteome</keyword>
<dbReference type="InterPro" id="IPR003691">
    <property type="entry name" value="FluC"/>
</dbReference>
<dbReference type="GO" id="GO:0140114">
    <property type="term" value="P:cellular detoxification of fluoride"/>
    <property type="evidence" value="ECO:0007669"/>
    <property type="project" value="UniProtKB-UniRule"/>
</dbReference>
<keyword evidence="3 10" id="KW-0812">Transmembrane</keyword>